<name>A0A1H2YWX6_9RHOB</name>
<keyword evidence="7" id="KW-1185">Reference proteome</keyword>
<dbReference type="PRINTS" id="PR00039">
    <property type="entry name" value="HTHLYSR"/>
</dbReference>
<feature type="domain" description="HTH lysR-type" evidence="5">
    <location>
        <begin position="1"/>
        <end position="58"/>
    </location>
</feature>
<dbReference type="SUPFAM" id="SSF53850">
    <property type="entry name" value="Periplasmic binding protein-like II"/>
    <property type="match status" value="1"/>
</dbReference>
<dbReference type="GO" id="GO:0003677">
    <property type="term" value="F:DNA binding"/>
    <property type="evidence" value="ECO:0007669"/>
    <property type="project" value="UniProtKB-KW"/>
</dbReference>
<evidence type="ECO:0000259" key="5">
    <source>
        <dbReference type="PROSITE" id="PS50931"/>
    </source>
</evidence>
<dbReference type="InterPro" id="IPR000847">
    <property type="entry name" value="LysR_HTH_N"/>
</dbReference>
<dbReference type="PANTHER" id="PTHR30419">
    <property type="entry name" value="HTH-TYPE TRANSCRIPTIONAL REGULATOR YBHD"/>
    <property type="match status" value="1"/>
</dbReference>
<evidence type="ECO:0000256" key="4">
    <source>
        <dbReference type="ARBA" id="ARBA00023163"/>
    </source>
</evidence>
<dbReference type="PROSITE" id="PS50931">
    <property type="entry name" value="HTH_LYSR"/>
    <property type="match status" value="1"/>
</dbReference>
<evidence type="ECO:0000313" key="6">
    <source>
        <dbReference type="EMBL" id="SDX09557.1"/>
    </source>
</evidence>
<dbReference type="InterPro" id="IPR005119">
    <property type="entry name" value="LysR_subst-bd"/>
</dbReference>
<reference evidence="6 7" key="1">
    <citation type="submission" date="2016-10" db="EMBL/GenBank/DDBJ databases">
        <authorList>
            <person name="de Groot N.N."/>
        </authorList>
    </citation>
    <scope>NUCLEOTIDE SEQUENCE [LARGE SCALE GENOMIC DNA]</scope>
    <source>
        <strain evidence="6 7">CGMCC 1.8894</strain>
    </source>
</reference>
<dbReference type="Proteomes" id="UP000198539">
    <property type="component" value="Unassembled WGS sequence"/>
</dbReference>
<dbReference type="SUPFAM" id="SSF46785">
    <property type="entry name" value="Winged helix' DNA-binding domain"/>
    <property type="match status" value="1"/>
</dbReference>
<dbReference type="STRING" id="564137.SAMN04488238_105164"/>
<dbReference type="Gene3D" id="3.40.190.290">
    <property type="match status" value="1"/>
</dbReference>
<dbReference type="InterPro" id="IPR036390">
    <property type="entry name" value="WH_DNA-bd_sf"/>
</dbReference>
<dbReference type="RefSeq" id="WP_092888690.1">
    <property type="nucleotide sequence ID" value="NZ_CP061502.1"/>
</dbReference>
<organism evidence="6 7">
    <name type="scientific">Roseicitreum antarcticum</name>
    <dbReference type="NCBI Taxonomy" id="564137"/>
    <lineage>
        <taxon>Bacteria</taxon>
        <taxon>Pseudomonadati</taxon>
        <taxon>Pseudomonadota</taxon>
        <taxon>Alphaproteobacteria</taxon>
        <taxon>Rhodobacterales</taxon>
        <taxon>Paracoccaceae</taxon>
        <taxon>Roseicitreum</taxon>
    </lineage>
</organism>
<protein>
    <submittedName>
        <fullName evidence="6">DNA-binding transcriptional regulator, LysR family</fullName>
    </submittedName>
</protein>
<dbReference type="InterPro" id="IPR036388">
    <property type="entry name" value="WH-like_DNA-bd_sf"/>
</dbReference>
<dbReference type="Pfam" id="PF03466">
    <property type="entry name" value="LysR_substrate"/>
    <property type="match status" value="1"/>
</dbReference>
<dbReference type="InterPro" id="IPR050950">
    <property type="entry name" value="HTH-type_LysR_regulators"/>
</dbReference>
<evidence type="ECO:0000256" key="2">
    <source>
        <dbReference type="ARBA" id="ARBA00023015"/>
    </source>
</evidence>
<dbReference type="Gene3D" id="1.10.10.10">
    <property type="entry name" value="Winged helix-like DNA-binding domain superfamily/Winged helix DNA-binding domain"/>
    <property type="match status" value="1"/>
</dbReference>
<keyword evidence="3 6" id="KW-0238">DNA-binding</keyword>
<keyword evidence="2" id="KW-0805">Transcription regulation</keyword>
<evidence type="ECO:0000313" key="7">
    <source>
        <dbReference type="Proteomes" id="UP000198539"/>
    </source>
</evidence>
<gene>
    <name evidence="6" type="ORF">SAMN04488238_105164</name>
</gene>
<dbReference type="GO" id="GO:0003700">
    <property type="term" value="F:DNA-binding transcription factor activity"/>
    <property type="evidence" value="ECO:0007669"/>
    <property type="project" value="InterPro"/>
</dbReference>
<proteinExistence type="inferred from homology"/>
<evidence type="ECO:0000256" key="3">
    <source>
        <dbReference type="ARBA" id="ARBA00023125"/>
    </source>
</evidence>
<dbReference type="Pfam" id="PF00126">
    <property type="entry name" value="HTH_1"/>
    <property type="match status" value="1"/>
</dbReference>
<keyword evidence="4" id="KW-0804">Transcription</keyword>
<sequence length="311" mass="34872">MKLRGLEALRAFMEGGSLNVAAERLNCTQPQVSRLLAALEEEVGFPLFDRKVRRLEPTAEARLIYRQIELALTELDEVTETANRLRMGLKTHVRVLAAPYALDALFLEPLRRLREDFPQVTVGIDMRTRLEIEPSIRRERFDLGVATLPLESDELDSAPLIRVPMVVVMSEDHPLAARLHVTVQDMVGEPLVSNATNTLVRRILQQCFDEIGERPDIRYQTPNGPVTCELAGRGFGLGLADGFVAQSCLRPGGVMRLFHPVRTIPYVLFFPRWQTRSVAARTLAAYIQEEAARQITLPPFDAVPPQDAEGV</sequence>
<dbReference type="EMBL" id="FNOM01000005">
    <property type="protein sequence ID" value="SDX09557.1"/>
    <property type="molecule type" value="Genomic_DNA"/>
</dbReference>
<comment type="similarity">
    <text evidence="1">Belongs to the LysR transcriptional regulatory family.</text>
</comment>
<dbReference type="AlphaFoldDB" id="A0A1H2YWX6"/>
<evidence type="ECO:0000256" key="1">
    <source>
        <dbReference type="ARBA" id="ARBA00009437"/>
    </source>
</evidence>
<accession>A0A1H2YWX6</accession>
<dbReference type="GO" id="GO:0005829">
    <property type="term" value="C:cytosol"/>
    <property type="evidence" value="ECO:0007669"/>
    <property type="project" value="TreeGrafter"/>
</dbReference>
<dbReference type="OrthoDB" id="7260751at2"/>